<evidence type="ECO:0000256" key="1">
    <source>
        <dbReference type="SAM" id="MobiDB-lite"/>
    </source>
</evidence>
<sequence>MEDTCATDGGWPVPTAGGDAASQVDADEPLVEEEMEDGALGELLLSLPLPPVAGLSGDSSGESPAAAAAARMLPALSVPTTAASFMSFLLLSVQWGVASSFATMF</sequence>
<accession>A0A182UIW2</accession>
<evidence type="ECO:0000313" key="2">
    <source>
        <dbReference type="EnsemblMetazoa" id="AMEC021214-PA"/>
    </source>
</evidence>
<organism evidence="2 3">
    <name type="scientific">Anopheles melas</name>
    <dbReference type="NCBI Taxonomy" id="34690"/>
    <lineage>
        <taxon>Eukaryota</taxon>
        <taxon>Metazoa</taxon>
        <taxon>Ecdysozoa</taxon>
        <taxon>Arthropoda</taxon>
        <taxon>Hexapoda</taxon>
        <taxon>Insecta</taxon>
        <taxon>Pterygota</taxon>
        <taxon>Neoptera</taxon>
        <taxon>Endopterygota</taxon>
        <taxon>Diptera</taxon>
        <taxon>Nematocera</taxon>
        <taxon>Culicoidea</taxon>
        <taxon>Culicidae</taxon>
        <taxon>Anophelinae</taxon>
        <taxon>Anopheles</taxon>
    </lineage>
</organism>
<reference evidence="3" key="1">
    <citation type="submission" date="2014-01" db="EMBL/GenBank/DDBJ databases">
        <title>The Genome Sequence of Anopheles melas CM1001059_A (V2).</title>
        <authorList>
            <consortium name="The Broad Institute Genomics Platform"/>
            <person name="Neafsey D.E."/>
            <person name="Besansky N."/>
            <person name="Howell P."/>
            <person name="Walton C."/>
            <person name="Young S.K."/>
            <person name="Zeng Q."/>
            <person name="Gargeya S."/>
            <person name="Fitzgerald M."/>
            <person name="Haas B."/>
            <person name="Abouelleil A."/>
            <person name="Allen A.W."/>
            <person name="Alvarado L."/>
            <person name="Arachchi H.M."/>
            <person name="Berlin A.M."/>
            <person name="Chapman S.B."/>
            <person name="Gainer-Dewar J."/>
            <person name="Goldberg J."/>
            <person name="Griggs A."/>
            <person name="Gujja S."/>
            <person name="Hansen M."/>
            <person name="Howarth C."/>
            <person name="Imamovic A."/>
            <person name="Ireland A."/>
            <person name="Larimer J."/>
            <person name="McCowan C."/>
            <person name="Murphy C."/>
            <person name="Pearson M."/>
            <person name="Poon T.W."/>
            <person name="Priest M."/>
            <person name="Roberts A."/>
            <person name="Saif S."/>
            <person name="Shea T."/>
            <person name="Sisk P."/>
            <person name="Sykes S."/>
            <person name="Wortman J."/>
            <person name="Nusbaum C."/>
            <person name="Birren B."/>
        </authorList>
    </citation>
    <scope>NUCLEOTIDE SEQUENCE [LARGE SCALE GENOMIC DNA]</scope>
    <source>
        <strain evidence="3">CM1001059</strain>
    </source>
</reference>
<dbReference type="Proteomes" id="UP000075902">
    <property type="component" value="Unassembled WGS sequence"/>
</dbReference>
<reference evidence="2" key="2">
    <citation type="submission" date="2020-05" db="UniProtKB">
        <authorList>
            <consortium name="EnsemblMetazoa"/>
        </authorList>
    </citation>
    <scope>IDENTIFICATION</scope>
    <source>
        <strain evidence="2">CM1001059</strain>
    </source>
</reference>
<proteinExistence type="predicted"/>
<protein>
    <submittedName>
        <fullName evidence="2">Uncharacterized protein</fullName>
    </submittedName>
</protein>
<feature type="region of interest" description="Disordered" evidence="1">
    <location>
        <begin position="1"/>
        <end position="24"/>
    </location>
</feature>
<dbReference type="AlphaFoldDB" id="A0A182UIW2"/>
<keyword evidence="3" id="KW-1185">Reference proteome</keyword>
<evidence type="ECO:0000313" key="3">
    <source>
        <dbReference type="Proteomes" id="UP000075902"/>
    </source>
</evidence>
<name>A0A182UIW2_9DIPT</name>
<dbReference type="EnsemblMetazoa" id="AMEC021214-RA">
    <property type="protein sequence ID" value="AMEC021214-PA"/>
    <property type="gene ID" value="AMEC021214"/>
</dbReference>
<dbReference type="VEuPathDB" id="VectorBase:AMEC021214"/>